<sequence>MDLSEILTDKLISMQIISVEEKDIYSYGFKQGLLLLLNMITIIIIGFFFNMIWQSVIFMVAYSILRVYAGGYHASTPFSCYLFSVVMITAVLWLIKLIPWNGFICFIITTVSGIIILLMAPVEDANKPLDQEEKRIFKKRTNIILGVLIGFALLFWFTGEKQISICIIMGICLISVMLVLGKIKDIKE</sequence>
<evidence type="ECO:0000313" key="9">
    <source>
        <dbReference type="EMBL" id="MSU03151.1"/>
    </source>
</evidence>
<dbReference type="SMART" id="SM00793">
    <property type="entry name" value="AgrB"/>
    <property type="match status" value="1"/>
</dbReference>
<name>A0A6N7XM32_9FIRM</name>
<evidence type="ECO:0000256" key="3">
    <source>
        <dbReference type="ARBA" id="ARBA00022670"/>
    </source>
</evidence>
<dbReference type="RefSeq" id="WP_154442664.1">
    <property type="nucleotide sequence ID" value="NZ_VUNQ01000057.1"/>
</dbReference>
<keyword evidence="2" id="KW-0673">Quorum sensing</keyword>
<evidence type="ECO:0000256" key="5">
    <source>
        <dbReference type="ARBA" id="ARBA00022801"/>
    </source>
</evidence>
<keyword evidence="7 8" id="KW-0472">Membrane</keyword>
<dbReference type="EMBL" id="VUNQ01000057">
    <property type="protein sequence ID" value="MSU03151.1"/>
    <property type="molecule type" value="Genomic_DNA"/>
</dbReference>
<keyword evidence="3" id="KW-0645">Protease</keyword>
<feature type="transmembrane region" description="Helical" evidence="8">
    <location>
        <begin position="77"/>
        <end position="95"/>
    </location>
</feature>
<dbReference type="GO" id="GO:0008233">
    <property type="term" value="F:peptidase activity"/>
    <property type="evidence" value="ECO:0007669"/>
    <property type="project" value="UniProtKB-KW"/>
</dbReference>
<proteinExistence type="predicted"/>
<dbReference type="GO" id="GO:0006508">
    <property type="term" value="P:proteolysis"/>
    <property type="evidence" value="ECO:0007669"/>
    <property type="project" value="UniProtKB-KW"/>
</dbReference>
<dbReference type="GO" id="GO:0016020">
    <property type="term" value="C:membrane"/>
    <property type="evidence" value="ECO:0007669"/>
    <property type="project" value="InterPro"/>
</dbReference>
<evidence type="ECO:0000313" key="10">
    <source>
        <dbReference type="Proteomes" id="UP000469523"/>
    </source>
</evidence>
<evidence type="ECO:0000256" key="1">
    <source>
        <dbReference type="ARBA" id="ARBA00022475"/>
    </source>
</evidence>
<keyword evidence="1" id="KW-1003">Cell membrane</keyword>
<dbReference type="InterPro" id="IPR006741">
    <property type="entry name" value="AgrB"/>
</dbReference>
<dbReference type="Pfam" id="PF04647">
    <property type="entry name" value="AgrB"/>
    <property type="match status" value="1"/>
</dbReference>
<evidence type="ECO:0000256" key="4">
    <source>
        <dbReference type="ARBA" id="ARBA00022692"/>
    </source>
</evidence>
<reference evidence="9 10" key="1">
    <citation type="submission" date="2019-09" db="EMBL/GenBank/DDBJ databases">
        <title>In-depth cultivation of the pig gut microbiome towards novel bacterial diversity and tailored functional studies.</title>
        <authorList>
            <person name="Wylensek D."/>
            <person name="Hitch T.C.A."/>
            <person name="Clavel T."/>
        </authorList>
    </citation>
    <scope>NUCLEOTIDE SEQUENCE [LARGE SCALE GENOMIC DNA]</scope>
    <source>
        <strain evidence="9 10">WCA3-693-APC-4?</strain>
    </source>
</reference>
<dbReference type="AlphaFoldDB" id="A0A6N7XM32"/>
<evidence type="ECO:0000256" key="2">
    <source>
        <dbReference type="ARBA" id="ARBA00022654"/>
    </source>
</evidence>
<protein>
    <submittedName>
        <fullName evidence="9">Accessory regulator AgrB</fullName>
    </submittedName>
</protein>
<keyword evidence="6 8" id="KW-1133">Transmembrane helix</keyword>
<comment type="caution">
    <text evidence="9">The sequence shown here is derived from an EMBL/GenBank/DDBJ whole genome shotgun (WGS) entry which is preliminary data.</text>
</comment>
<keyword evidence="5" id="KW-0378">Hydrolase</keyword>
<dbReference type="GO" id="GO:0009372">
    <property type="term" value="P:quorum sensing"/>
    <property type="evidence" value="ECO:0007669"/>
    <property type="project" value="UniProtKB-KW"/>
</dbReference>
<evidence type="ECO:0000256" key="6">
    <source>
        <dbReference type="ARBA" id="ARBA00022989"/>
    </source>
</evidence>
<evidence type="ECO:0000256" key="8">
    <source>
        <dbReference type="SAM" id="Phobius"/>
    </source>
</evidence>
<organism evidence="9 10">
    <name type="scientific">Tissierella pigra</name>
    <dbReference type="NCBI Taxonomy" id="2607614"/>
    <lineage>
        <taxon>Bacteria</taxon>
        <taxon>Bacillati</taxon>
        <taxon>Bacillota</taxon>
        <taxon>Tissierellia</taxon>
        <taxon>Tissierellales</taxon>
        <taxon>Tissierellaceae</taxon>
        <taxon>Tissierella</taxon>
    </lineage>
</organism>
<feature type="transmembrane region" description="Helical" evidence="8">
    <location>
        <begin position="141"/>
        <end position="157"/>
    </location>
</feature>
<keyword evidence="10" id="KW-1185">Reference proteome</keyword>
<keyword evidence="4 8" id="KW-0812">Transmembrane</keyword>
<feature type="transmembrane region" description="Helical" evidence="8">
    <location>
        <begin position="101"/>
        <end position="120"/>
    </location>
</feature>
<evidence type="ECO:0000256" key="7">
    <source>
        <dbReference type="ARBA" id="ARBA00023136"/>
    </source>
</evidence>
<gene>
    <name evidence="9" type="ORF">FYJ83_16950</name>
</gene>
<dbReference type="Proteomes" id="UP000469523">
    <property type="component" value="Unassembled WGS sequence"/>
</dbReference>
<feature type="transmembrane region" description="Helical" evidence="8">
    <location>
        <begin position="35"/>
        <end position="65"/>
    </location>
</feature>
<accession>A0A6N7XM32</accession>
<feature type="transmembrane region" description="Helical" evidence="8">
    <location>
        <begin position="163"/>
        <end position="181"/>
    </location>
</feature>